<evidence type="ECO:0000256" key="2">
    <source>
        <dbReference type="SAM" id="SignalP"/>
    </source>
</evidence>
<dbReference type="PROSITE" id="PS00022">
    <property type="entry name" value="EGF_1"/>
    <property type="match status" value="1"/>
</dbReference>
<dbReference type="WBParaSite" id="L893_g5174.t1">
    <property type="protein sequence ID" value="L893_g5174.t1"/>
    <property type="gene ID" value="L893_g5174"/>
</dbReference>
<evidence type="ECO:0000256" key="1">
    <source>
        <dbReference type="PROSITE-ProRule" id="PRU00076"/>
    </source>
</evidence>
<dbReference type="InterPro" id="IPR000742">
    <property type="entry name" value="EGF"/>
</dbReference>
<dbReference type="Gene3D" id="2.60.40.3510">
    <property type="match status" value="1"/>
</dbReference>
<proteinExistence type="predicted"/>
<feature type="chain" id="PRO_5009314684" evidence="2">
    <location>
        <begin position="25"/>
        <end position="195"/>
    </location>
</feature>
<dbReference type="PROSITE" id="PS50026">
    <property type="entry name" value="EGF_3"/>
    <property type="match status" value="1"/>
</dbReference>
<dbReference type="Gene3D" id="2.10.25.10">
    <property type="entry name" value="Laminin"/>
    <property type="match status" value="1"/>
</dbReference>
<feature type="disulfide bond" evidence="1">
    <location>
        <begin position="178"/>
        <end position="187"/>
    </location>
</feature>
<feature type="domain" description="EGF-like" evidence="3">
    <location>
        <begin position="146"/>
        <end position="188"/>
    </location>
</feature>
<feature type="signal peptide" evidence="2">
    <location>
        <begin position="1"/>
        <end position="24"/>
    </location>
</feature>
<sequence length="195" mass="21932">MDALYRLSFLLLILVSSTFPQTLALGRYEMHVEGTADLPFAVSLKLCLKQLKTSIDGLCGIVSAEAPLLNGSADLQIPFSSEWRNNYFLIVQITENGRVIDQLLKTDSLRPGEKWKEDTTENGTVRFQYRVLYNPKCACSNCKRYLTDPCKAKPSPCGANAIKCYSMSFREDDILCRCKPGWRGVRCDTPMATEQ</sequence>
<evidence type="ECO:0000259" key="3">
    <source>
        <dbReference type="PROSITE" id="PS50026"/>
    </source>
</evidence>
<accession>A0A1I8AG86</accession>
<keyword evidence="1" id="KW-1015">Disulfide bond</keyword>
<evidence type="ECO:0000313" key="5">
    <source>
        <dbReference type="WBParaSite" id="L893_g5174.t1"/>
    </source>
</evidence>
<protein>
    <submittedName>
        <fullName evidence="5">EGF-like domain-containing protein</fullName>
    </submittedName>
</protein>
<comment type="caution">
    <text evidence="1">Lacks conserved residue(s) required for the propagation of feature annotation.</text>
</comment>
<dbReference type="Proteomes" id="UP000095287">
    <property type="component" value="Unplaced"/>
</dbReference>
<keyword evidence="2" id="KW-0732">Signal</keyword>
<keyword evidence="1" id="KW-0245">EGF-like domain</keyword>
<name>A0A1I8AG86_9BILA</name>
<reference evidence="5" key="1">
    <citation type="submission" date="2016-11" db="UniProtKB">
        <authorList>
            <consortium name="WormBaseParasite"/>
        </authorList>
    </citation>
    <scope>IDENTIFICATION</scope>
</reference>
<keyword evidence="4" id="KW-1185">Reference proteome</keyword>
<dbReference type="AlphaFoldDB" id="A0A1I8AG86"/>
<evidence type="ECO:0000313" key="4">
    <source>
        <dbReference type="Proteomes" id="UP000095287"/>
    </source>
</evidence>
<dbReference type="PROSITE" id="PS01186">
    <property type="entry name" value="EGF_2"/>
    <property type="match status" value="1"/>
</dbReference>
<organism evidence="4 5">
    <name type="scientific">Steinernema glaseri</name>
    <dbReference type="NCBI Taxonomy" id="37863"/>
    <lineage>
        <taxon>Eukaryota</taxon>
        <taxon>Metazoa</taxon>
        <taxon>Ecdysozoa</taxon>
        <taxon>Nematoda</taxon>
        <taxon>Chromadorea</taxon>
        <taxon>Rhabditida</taxon>
        <taxon>Tylenchina</taxon>
        <taxon>Panagrolaimomorpha</taxon>
        <taxon>Strongyloidoidea</taxon>
        <taxon>Steinernematidae</taxon>
        <taxon>Steinernema</taxon>
    </lineage>
</organism>